<dbReference type="eggNOG" id="ENOG502QXBB">
    <property type="taxonomic scope" value="Eukaryota"/>
</dbReference>
<keyword evidence="3 9" id="KW-0378">Hydrolase</keyword>
<dbReference type="EMBL" id="KB445563">
    <property type="protein sequence ID" value="EMC91568.1"/>
    <property type="molecule type" value="Genomic_DNA"/>
</dbReference>
<evidence type="ECO:0000259" key="8">
    <source>
        <dbReference type="Pfam" id="PF17390"/>
    </source>
</evidence>
<gene>
    <name evidence="9" type="ORF">BAUCODRAFT_297599</name>
</gene>
<reference evidence="9 10" key="1">
    <citation type="journal article" date="2012" name="PLoS Pathog.">
        <title>Diverse lifestyles and strategies of plant pathogenesis encoded in the genomes of eighteen Dothideomycetes fungi.</title>
        <authorList>
            <person name="Ohm R.A."/>
            <person name="Feau N."/>
            <person name="Henrissat B."/>
            <person name="Schoch C.L."/>
            <person name="Horwitz B.A."/>
            <person name="Barry K.W."/>
            <person name="Condon B.J."/>
            <person name="Copeland A.C."/>
            <person name="Dhillon B."/>
            <person name="Glaser F."/>
            <person name="Hesse C.N."/>
            <person name="Kosti I."/>
            <person name="LaButti K."/>
            <person name="Lindquist E.A."/>
            <person name="Lucas S."/>
            <person name="Salamov A.A."/>
            <person name="Bradshaw R.E."/>
            <person name="Ciuffetti L."/>
            <person name="Hamelin R.C."/>
            <person name="Kema G.H.J."/>
            <person name="Lawrence C."/>
            <person name="Scott J.A."/>
            <person name="Spatafora J.W."/>
            <person name="Turgeon B.G."/>
            <person name="de Wit P.J.G.M."/>
            <person name="Zhong S."/>
            <person name="Goodwin S.B."/>
            <person name="Grigoriev I.V."/>
        </authorList>
    </citation>
    <scope>NUCLEOTIDE SEQUENCE [LARGE SCALE GENOMIC DNA]</scope>
    <source>
        <strain evidence="9 10">UAMH 10762</strain>
    </source>
</reference>
<dbReference type="InterPro" id="IPR012341">
    <property type="entry name" value="6hp_glycosidase-like_sf"/>
</dbReference>
<dbReference type="AlphaFoldDB" id="M2MJS0"/>
<organism evidence="9 10">
    <name type="scientific">Baudoinia panamericana (strain UAMH 10762)</name>
    <name type="common">Angels' share fungus</name>
    <name type="synonym">Baudoinia compniacensis (strain UAMH 10762)</name>
    <dbReference type="NCBI Taxonomy" id="717646"/>
    <lineage>
        <taxon>Eukaryota</taxon>
        <taxon>Fungi</taxon>
        <taxon>Dikarya</taxon>
        <taxon>Ascomycota</taxon>
        <taxon>Pezizomycotina</taxon>
        <taxon>Dothideomycetes</taxon>
        <taxon>Dothideomycetidae</taxon>
        <taxon>Mycosphaerellales</taxon>
        <taxon>Teratosphaeriaceae</taxon>
        <taxon>Baudoinia</taxon>
    </lineage>
</organism>
<feature type="domain" description="Alpha-L-rhamnosidase six-hairpin glycosidase" evidence="7">
    <location>
        <begin position="444"/>
        <end position="795"/>
    </location>
</feature>
<dbReference type="OMA" id="MLLETTC"/>
<dbReference type="InterPro" id="IPR035398">
    <property type="entry name" value="Bac_rhamnosid_C"/>
</dbReference>
<dbReference type="InterPro" id="IPR035396">
    <property type="entry name" value="Bac_rhamnosid6H"/>
</dbReference>
<evidence type="ECO:0000259" key="7">
    <source>
        <dbReference type="Pfam" id="PF17389"/>
    </source>
</evidence>
<dbReference type="Gene3D" id="2.60.420.10">
    <property type="entry name" value="Maltose phosphorylase, domain 3"/>
    <property type="match status" value="1"/>
</dbReference>
<dbReference type="InterPro" id="IPR013783">
    <property type="entry name" value="Ig-like_fold"/>
</dbReference>
<dbReference type="PIRSF" id="PIRSF010631">
    <property type="entry name" value="A-rhamnsds"/>
    <property type="match status" value="1"/>
</dbReference>
<sequence length="940" mass="104819">MSQPSLSKPTFEHHHSGLGLDCARPRISWRFTWPQQAAPPSAWSQTRYEIEVLLDGDHSANVFKVESSQSVLVPWPTAALLPQQSATVRVRCFGGRESDDHEGSTEWSESAQVETALLKPDLWKAQFITSASRSHPPTGPLRPLRFRKTFDLPASGSKVLKARLYITALGVFDVYVDGVRATDELLAPGWTSYKHRLTYRTMNVTSLLQKSTGKHALCVEVAEGWYCGRLGFLGGQRYLYGHTMALLAQLEVTLDNGEAEPLRICSDDTWRCADSAIERSEFYDGETYDARQEWNWNSALASQDDRWRGTRKISWPETKLVCPQMPPVRVTETLQPKEIFKTPSGKTIVDFGQNMVGKVLIKSMRVPKNHTVTLRHAEVMEHDELGTRPLRQAQAEDTYISSGEECKDWTPAFTFHGFRYVQIDGWEPTESEIAAVVMSSDMPRRGWFSCSNSWVNKLHENVLWSMRGNFLSIPTDCPQRDERLGWTGDIQVFAPSACFLYDTTSFLSSWLEDVMAEQLEEGKGGIPPLVVPIIPLGNWPHMPQAVWDDVTVLTPMDVFSYSGDTAILERQLPSMQAWLDEAIDRGEDGLWTRDRWQLADWLDPGAPPEDPGASRTDNVLVADAYLIHVTRTMATVCSQLGRTELAQKYTADSERLRSHFQHKYITPAGYLMSNTQTGLALAIHFDLYPSTTQLAVAAKELATQVQSAKFHISTGFAGTPIISHALTETHQTQLAYRMLLETTCPSWLYPIRMGATTIWERWNSMLEDGSVNPGEMTSFNHYALGSVADWLHKTVGGISPAEPGWRVIRVRPVPGGNLTHAAVSFEGPYGLVSCSWKLTSKAGPVQDGSSSSAAAESYAFEMELTVPPNSSAVVTLPSELKRSLSDSGEETQTVVKSGRHVFTCEWEPAPWPPKALLSADLRPGQPTIADGPLEVWKPSR</sequence>
<dbReference type="PANTHER" id="PTHR33307">
    <property type="entry name" value="ALPHA-RHAMNOSIDASE (EUROFUNG)"/>
    <property type="match status" value="1"/>
</dbReference>
<dbReference type="KEGG" id="bcom:BAUCODRAFT_297599"/>
<feature type="domain" description="Alpha-L-rhamnosidase C-terminal" evidence="8">
    <location>
        <begin position="797"/>
        <end position="841"/>
    </location>
</feature>
<comment type="catalytic activity">
    <reaction evidence="1">
        <text>Hydrolysis of terminal non-reducing alpha-L-rhamnose residues in alpha-L-rhamnosides.</text>
        <dbReference type="EC" id="3.2.1.40"/>
    </reaction>
</comment>
<dbReference type="Pfam" id="PF17390">
    <property type="entry name" value="Bac_rhamnosid_C"/>
    <property type="match status" value="1"/>
</dbReference>
<evidence type="ECO:0000259" key="5">
    <source>
        <dbReference type="Pfam" id="PF05592"/>
    </source>
</evidence>
<dbReference type="Gene3D" id="2.60.120.260">
    <property type="entry name" value="Galactose-binding domain-like"/>
    <property type="match status" value="2"/>
</dbReference>
<dbReference type="InterPro" id="IPR013737">
    <property type="entry name" value="Bac_rhamnosid_N"/>
</dbReference>
<dbReference type="PANTHER" id="PTHR33307:SF6">
    <property type="entry name" value="ALPHA-RHAMNOSIDASE (EUROFUNG)-RELATED"/>
    <property type="match status" value="1"/>
</dbReference>
<feature type="domain" description="Bacterial alpha-L-rhamnosidase N-terminal" evidence="6">
    <location>
        <begin position="158"/>
        <end position="332"/>
    </location>
</feature>
<dbReference type="GeneID" id="19111005"/>
<evidence type="ECO:0000256" key="1">
    <source>
        <dbReference type="ARBA" id="ARBA00001445"/>
    </source>
</evidence>
<proteinExistence type="predicted"/>
<evidence type="ECO:0000256" key="4">
    <source>
        <dbReference type="SAM" id="MobiDB-lite"/>
    </source>
</evidence>
<dbReference type="Pfam" id="PF17389">
    <property type="entry name" value="Bac_rhamnosid6H"/>
    <property type="match status" value="1"/>
</dbReference>
<evidence type="ECO:0000313" key="9">
    <source>
        <dbReference type="EMBL" id="EMC91568.1"/>
    </source>
</evidence>
<name>M2MJS0_BAUPA</name>
<evidence type="ECO:0000259" key="6">
    <source>
        <dbReference type="Pfam" id="PF08531"/>
    </source>
</evidence>
<keyword evidence="10" id="KW-1185">Reference proteome</keyword>
<dbReference type="SUPFAM" id="SSF48208">
    <property type="entry name" value="Six-hairpin glycosidases"/>
    <property type="match status" value="1"/>
</dbReference>
<feature type="domain" description="Alpha-L-rhamnosidase concanavalin-like" evidence="5">
    <location>
        <begin position="341"/>
        <end position="438"/>
    </location>
</feature>
<evidence type="ECO:0000256" key="3">
    <source>
        <dbReference type="ARBA" id="ARBA00022801"/>
    </source>
</evidence>
<dbReference type="RefSeq" id="XP_007681107.1">
    <property type="nucleotide sequence ID" value="XM_007682917.1"/>
</dbReference>
<dbReference type="GO" id="GO:0005975">
    <property type="term" value="P:carbohydrate metabolic process"/>
    <property type="evidence" value="ECO:0007669"/>
    <property type="project" value="InterPro"/>
</dbReference>
<dbReference type="GO" id="GO:0030596">
    <property type="term" value="F:alpha-L-rhamnosidase activity"/>
    <property type="evidence" value="ECO:0007669"/>
    <property type="project" value="UniProtKB-EC"/>
</dbReference>
<dbReference type="Pfam" id="PF05592">
    <property type="entry name" value="Bac_rhamnosid"/>
    <property type="match status" value="1"/>
</dbReference>
<feature type="region of interest" description="Disordered" evidence="4">
    <location>
        <begin position="920"/>
        <end position="940"/>
    </location>
</feature>
<dbReference type="Pfam" id="PF08531">
    <property type="entry name" value="Bac_rhamnosid_N"/>
    <property type="match status" value="1"/>
</dbReference>
<dbReference type="InterPro" id="IPR008928">
    <property type="entry name" value="6-hairpin_glycosidase_sf"/>
</dbReference>
<dbReference type="Gene3D" id="2.60.40.10">
    <property type="entry name" value="Immunoglobulins"/>
    <property type="match status" value="1"/>
</dbReference>
<dbReference type="Gene3D" id="1.50.10.10">
    <property type="match status" value="1"/>
</dbReference>
<dbReference type="InterPro" id="IPR008902">
    <property type="entry name" value="Rhamnosid_concanavalin"/>
</dbReference>
<dbReference type="Pfam" id="PF25788">
    <property type="entry name" value="Ig_Rha78A_N"/>
    <property type="match status" value="1"/>
</dbReference>
<evidence type="ECO:0000256" key="2">
    <source>
        <dbReference type="ARBA" id="ARBA00012652"/>
    </source>
</evidence>
<dbReference type="Proteomes" id="UP000011761">
    <property type="component" value="Unassembled WGS sequence"/>
</dbReference>
<accession>M2MJS0</accession>
<evidence type="ECO:0000313" key="10">
    <source>
        <dbReference type="Proteomes" id="UP000011761"/>
    </source>
</evidence>
<dbReference type="HOGENOM" id="CLU_002926_0_0_1"/>
<dbReference type="EC" id="3.2.1.40" evidence="2"/>
<dbReference type="InterPro" id="IPR016007">
    <property type="entry name" value="Alpha_rhamnosid"/>
</dbReference>
<protein>
    <recommendedName>
        <fullName evidence="2">alpha-L-rhamnosidase</fullName>
        <ecNumber evidence="2">3.2.1.40</ecNumber>
    </recommendedName>
</protein>
<dbReference type="OrthoDB" id="10036721at2759"/>